<evidence type="ECO:0000256" key="3">
    <source>
        <dbReference type="SAM" id="MobiDB-lite"/>
    </source>
</evidence>
<dbReference type="Pfam" id="PF24883">
    <property type="entry name" value="NPHP3_N"/>
    <property type="match status" value="1"/>
</dbReference>
<dbReference type="SUPFAM" id="SSF52540">
    <property type="entry name" value="P-loop containing nucleoside triphosphate hydrolases"/>
    <property type="match status" value="1"/>
</dbReference>
<dbReference type="Pfam" id="PF22939">
    <property type="entry name" value="WHD_GPIID"/>
    <property type="match status" value="1"/>
</dbReference>
<dbReference type="Gene3D" id="3.40.50.1820">
    <property type="entry name" value="alpha/beta hydrolase"/>
    <property type="match status" value="1"/>
</dbReference>
<dbReference type="Gene3D" id="3.40.50.300">
    <property type="entry name" value="P-loop containing nucleotide triphosphate hydrolases"/>
    <property type="match status" value="1"/>
</dbReference>
<dbReference type="Pfam" id="PF05057">
    <property type="entry name" value="DUF676"/>
    <property type="match status" value="1"/>
</dbReference>
<accession>A0AAJ0FED5</accession>
<feature type="region of interest" description="Disordered" evidence="3">
    <location>
        <begin position="1543"/>
        <end position="1577"/>
    </location>
</feature>
<dbReference type="SMART" id="SM00320">
    <property type="entry name" value="WD40"/>
    <property type="match status" value="3"/>
</dbReference>
<protein>
    <recommendedName>
        <fullName evidence="9">GPI inositol-deacylase</fullName>
    </recommendedName>
</protein>
<dbReference type="GeneID" id="85311640"/>
<proteinExistence type="inferred from homology"/>
<evidence type="ECO:0008006" key="9">
    <source>
        <dbReference type="Google" id="ProtNLM"/>
    </source>
</evidence>
<organism evidence="7 8">
    <name type="scientific">Phialemonium atrogriseum</name>
    <dbReference type="NCBI Taxonomy" id="1093897"/>
    <lineage>
        <taxon>Eukaryota</taxon>
        <taxon>Fungi</taxon>
        <taxon>Dikarya</taxon>
        <taxon>Ascomycota</taxon>
        <taxon>Pezizomycotina</taxon>
        <taxon>Sordariomycetes</taxon>
        <taxon>Sordariomycetidae</taxon>
        <taxon>Cephalothecales</taxon>
        <taxon>Cephalothecaceae</taxon>
        <taxon>Phialemonium</taxon>
    </lineage>
</organism>
<dbReference type="PANTHER" id="PTHR10039:SF16">
    <property type="entry name" value="GPI INOSITOL-DEACYLASE"/>
    <property type="match status" value="1"/>
</dbReference>
<dbReference type="RefSeq" id="XP_060281689.1">
    <property type="nucleotide sequence ID" value="XM_060428453.1"/>
</dbReference>
<evidence type="ECO:0000313" key="7">
    <source>
        <dbReference type="EMBL" id="KAK1765476.1"/>
    </source>
</evidence>
<dbReference type="InterPro" id="IPR029058">
    <property type="entry name" value="AB_hydrolase_fold"/>
</dbReference>
<name>A0AAJ0FED5_9PEZI</name>
<dbReference type="Gene3D" id="2.130.10.10">
    <property type="entry name" value="YVTN repeat-like/Quinoprotein amine dehydrogenase"/>
    <property type="match status" value="2"/>
</dbReference>
<evidence type="ECO:0000256" key="1">
    <source>
        <dbReference type="ARBA" id="ARBA00007920"/>
    </source>
</evidence>
<dbReference type="EMBL" id="MU839015">
    <property type="protein sequence ID" value="KAK1765476.1"/>
    <property type="molecule type" value="Genomic_DNA"/>
</dbReference>
<dbReference type="SUPFAM" id="SSF50978">
    <property type="entry name" value="WD40 repeat-like"/>
    <property type="match status" value="2"/>
</dbReference>
<gene>
    <name evidence="7" type="ORF">QBC33DRAFT_544396</name>
</gene>
<keyword evidence="8" id="KW-1185">Reference proteome</keyword>
<feature type="region of interest" description="Disordered" evidence="3">
    <location>
        <begin position="1628"/>
        <end position="1666"/>
    </location>
</feature>
<comment type="similarity">
    <text evidence="1">Belongs to the putative lipase ROG1 family.</text>
</comment>
<dbReference type="SUPFAM" id="SSF53474">
    <property type="entry name" value="alpha/beta-Hydrolases"/>
    <property type="match status" value="1"/>
</dbReference>
<evidence type="ECO:0000259" key="4">
    <source>
        <dbReference type="Pfam" id="PF05057"/>
    </source>
</evidence>
<feature type="domain" description="Nephrocystin 3-like N-terminal" evidence="6">
    <location>
        <begin position="343"/>
        <end position="505"/>
    </location>
</feature>
<dbReference type="InterPro" id="IPR015943">
    <property type="entry name" value="WD40/YVTN_repeat-like_dom_sf"/>
</dbReference>
<evidence type="ECO:0000259" key="5">
    <source>
        <dbReference type="Pfam" id="PF22939"/>
    </source>
</evidence>
<dbReference type="InterPro" id="IPR056884">
    <property type="entry name" value="NPHP3-like_N"/>
</dbReference>
<dbReference type="InterPro" id="IPR027417">
    <property type="entry name" value="P-loop_NTPase"/>
</dbReference>
<dbReference type="InterPro" id="IPR054471">
    <property type="entry name" value="GPIID_WHD"/>
</dbReference>
<comment type="caution">
    <text evidence="7">The sequence shown here is derived from an EMBL/GenBank/DDBJ whole genome shotgun (WGS) entry which is preliminary data.</text>
</comment>
<dbReference type="InterPro" id="IPR036322">
    <property type="entry name" value="WD40_repeat_dom_sf"/>
</dbReference>
<evidence type="ECO:0000313" key="8">
    <source>
        <dbReference type="Proteomes" id="UP001244011"/>
    </source>
</evidence>
<dbReference type="PANTHER" id="PTHR10039">
    <property type="entry name" value="AMELOGENIN"/>
    <property type="match status" value="1"/>
</dbReference>
<sequence length="1666" mass="184908">MDGSRDLNRDNAARSFLTRTLTRRDTRASVSDDTVASGVSKGPLGLTTLYDPPGDSVVADLIFVHGLNGGSQSTWSKGNDPSLFWPQEWLPRDEAFRDVRIHTFGYASGVNRESILGLRDFAKSLLGAIKDCPAMDRDEKPSLIFVAHSMGGLVVKNAFVIGQQHPEFHSTVQRVQAIFFLATPHQGAAIAQTLDRLLNLVSGSRPFIGQIMPHSQALQAINEDFPRASGGLHLVSFYESLPMKVLKSLVVEKHCAVMNAHNERTEALNADHRNVAMYSSPEDRNYLTVRNALATYISPQRKTVESRLQTLALEVQTGLNTFLGITDAPEDEIGNLDLVRLSGSCTWLATKQKYRAWRDGRDTRLLWFQGRPGAGKTVLSSYIVDDLRKSGIDCCFFFFSSQDSAKSTTNAFLRSMAWQMAMLHPEIRLKLQEASRDWQGSPVDKIDQNAVWRRVFLLTLLKVRLSRPQYWVIDAMDECKMNSDMLSILTRIQEEWPMSIVVTSRISSEAYLSTIANPRADVVGDTISDEDSVRDISLFVQSNLKYLPFPPSAAWSSRLEMADYIVKKSAGCFLWAYLICMELRKTSQLEEIKRVLESTPSTMDDLYKRILLSMEQATFGKDSAKSILVWATYSFRPLSTDEMHEAVEVDINDKIDRVDRLISRSCSNLVYVDRYDKVQLIHMTAREFLGRKDANKGSEFTSEFMVDKADGHRRIAKVCLEYLIQSSKVAPRARRLLSDPDLASQGSPATARAFTDYASKFLFQHLNLIKSTDTEMFITLSKFLSSNSVLLWIEYISARGELHTVYQAGKIINALLTRRARHSPPMRFAQKQLALLENWGNDLIHIVTKFSRSLRASPSCIHHLIPPFCPPDSAIRQQFSSPYRGLSVQGLSSRRWDHCLTTIAYPKGTKPNAVAAGPGFFAIGMMSKSVFVYDDSIFQEVHILDHKEPVWQMAFGETGKHLATAGAKTVRIWSLQLGIELASFRIPSLCLALTFTETDEALRVATKSNMFLEWDVETASMRAEEDWTTDFEDDSPLQLRAPQMAAISGPSDLLAVIYRGEDIVIWDCANIRIHDIYEKETGSRRWGSEKVAGGSTHIRALVFSGAIDTNRLATTHTDGDLTLYDTVDGKLLAKASSVNANVLASSHDGRTLGGVDSRGNLMLFDFETLRCLYRVQFDTPSMAKALTFTADNLRCIEIRGDQCRVWEPTVLLRQDTADEDENSDTVSVSTGPQEIDYRVAGSNSDGAAAKITAVACAKSAPLVFYGMEDGSVHVCDITAEPRSQRLYEQIAGCPLDLLYFDEEASVLGCADLSGCVTARKVTRRNNPRQRPLGATWEIGDILLHTRIPGTVKQILLSGKDKKLLLSSEQHDTLWPMPKQGEGVWIARVEGNSTPRWLAHPTQPYLILAREGEFRIYNWSNLECVRTVSLAHHGQSLFSLDRIVSLQHPQYFTTISLARSLESWTTESLVQLWDVKDLDLDLDLDPTSSLSETTSSPNTISPVRDLGPDDLSGTLELVVGAYGSRLIVYTSDRWVCSVDLKPASASAPAFPFPSRSASRSRSPRSRSPSPSPGSDQHQHQLVRHFFVPGDWIGGNRLGMGVGRGGEIAFVRGPELAVIKRGLEVTEGGESFNPRKGIGAPVAGGAGAGPSLGQSPGIPVRPRVGGSV</sequence>
<keyword evidence="2" id="KW-0677">Repeat</keyword>
<evidence type="ECO:0000256" key="2">
    <source>
        <dbReference type="ARBA" id="ARBA00022737"/>
    </source>
</evidence>
<dbReference type="Proteomes" id="UP001244011">
    <property type="component" value="Unassembled WGS sequence"/>
</dbReference>
<dbReference type="InterPro" id="IPR001680">
    <property type="entry name" value="WD40_rpt"/>
</dbReference>
<dbReference type="InterPro" id="IPR007751">
    <property type="entry name" value="DUF676_lipase-like"/>
</dbReference>
<feature type="compositionally biased region" description="Low complexity" evidence="3">
    <location>
        <begin position="1543"/>
        <end position="1567"/>
    </location>
</feature>
<reference evidence="7" key="1">
    <citation type="submission" date="2023-06" db="EMBL/GenBank/DDBJ databases">
        <title>Genome-scale phylogeny and comparative genomics of the fungal order Sordariales.</title>
        <authorList>
            <consortium name="Lawrence Berkeley National Laboratory"/>
            <person name="Hensen N."/>
            <person name="Bonometti L."/>
            <person name="Westerberg I."/>
            <person name="Brannstrom I.O."/>
            <person name="Guillou S."/>
            <person name="Cros-Aarteil S."/>
            <person name="Calhoun S."/>
            <person name="Haridas S."/>
            <person name="Kuo A."/>
            <person name="Mondo S."/>
            <person name="Pangilinan J."/>
            <person name="Riley R."/>
            <person name="Labutti K."/>
            <person name="Andreopoulos B."/>
            <person name="Lipzen A."/>
            <person name="Chen C."/>
            <person name="Yanf M."/>
            <person name="Daum C."/>
            <person name="Ng V."/>
            <person name="Clum A."/>
            <person name="Steindorff A."/>
            <person name="Ohm R."/>
            <person name="Martin F."/>
            <person name="Silar P."/>
            <person name="Natvig D."/>
            <person name="Lalanne C."/>
            <person name="Gautier V."/>
            <person name="Ament-Velasquez S.L."/>
            <person name="Kruys A."/>
            <person name="Hutchinson M.I."/>
            <person name="Powell A.J."/>
            <person name="Barry K."/>
            <person name="Miller A.N."/>
            <person name="Grigoriev I.V."/>
            <person name="Debuchy R."/>
            <person name="Gladieux P."/>
            <person name="Thoren M.H."/>
            <person name="Johannesson H."/>
        </authorList>
    </citation>
    <scope>NUCLEOTIDE SEQUENCE</scope>
    <source>
        <strain evidence="7">8032-3</strain>
    </source>
</reference>
<feature type="domain" description="DUF676" evidence="4">
    <location>
        <begin position="62"/>
        <end position="193"/>
    </location>
</feature>
<feature type="domain" description="GPI inositol-deacylase winged helix" evidence="5">
    <location>
        <begin position="613"/>
        <end position="700"/>
    </location>
</feature>
<evidence type="ECO:0000259" key="6">
    <source>
        <dbReference type="Pfam" id="PF24883"/>
    </source>
</evidence>